<reference evidence="11 12" key="1">
    <citation type="journal article" date="2006" name="Proc. Natl. Acad. Sci. U.S.A.">
        <title>Molecular genetic anatomy of inter- and intraserotype variation in the human bacterial pathogen group A Streptococcus.</title>
        <authorList>
            <person name="Beres S.B."/>
            <person name="Richter E.W."/>
            <person name="Nagiec M.J."/>
            <person name="Sumby P."/>
            <person name="Porcella S.F."/>
            <person name="DeLeo F.R."/>
            <person name="Musser J.M."/>
        </authorList>
    </citation>
    <scope>NUCLEOTIDE SEQUENCE [LARGE SCALE GENOMIC DNA]</scope>
    <source>
        <strain evidence="11 12">MGAS9429</strain>
    </source>
</reference>
<feature type="transmembrane region" description="Helical" evidence="9">
    <location>
        <begin position="97"/>
        <end position="120"/>
    </location>
</feature>
<organism evidence="11 12">
    <name type="scientific">Streptococcus pyogenes serotype M12 (strain MGAS9429)</name>
    <dbReference type="NCBI Taxonomy" id="370551"/>
    <lineage>
        <taxon>Bacteria</taxon>
        <taxon>Bacillati</taxon>
        <taxon>Bacillota</taxon>
        <taxon>Bacilli</taxon>
        <taxon>Lactobacillales</taxon>
        <taxon>Streptococcaceae</taxon>
        <taxon>Streptococcus</taxon>
    </lineage>
</organism>
<evidence type="ECO:0000256" key="5">
    <source>
        <dbReference type="ARBA" id="ARBA00022989"/>
    </source>
</evidence>
<dbReference type="GO" id="GO:0015871">
    <property type="term" value="P:choline transport"/>
    <property type="evidence" value="ECO:0007669"/>
    <property type="project" value="TreeGrafter"/>
</dbReference>
<feature type="transmembrane region" description="Helical" evidence="9">
    <location>
        <begin position="48"/>
        <end position="67"/>
    </location>
</feature>
<dbReference type="SUPFAM" id="SSF53850">
    <property type="entry name" value="Periplasmic binding protein-like II"/>
    <property type="match status" value="1"/>
</dbReference>
<dbReference type="Gene3D" id="1.10.3720.10">
    <property type="entry name" value="MetI-like"/>
    <property type="match status" value="1"/>
</dbReference>
<dbReference type="GO" id="GO:0043190">
    <property type="term" value="C:ATP-binding cassette (ABC) transporter complex"/>
    <property type="evidence" value="ECO:0007669"/>
    <property type="project" value="InterPro"/>
</dbReference>
<dbReference type="Pfam" id="PF00528">
    <property type="entry name" value="BPD_transp_1"/>
    <property type="match status" value="1"/>
</dbReference>
<dbReference type="GO" id="GO:0005275">
    <property type="term" value="F:amine transmembrane transporter activity"/>
    <property type="evidence" value="ECO:0007669"/>
    <property type="project" value="TreeGrafter"/>
</dbReference>
<dbReference type="InterPro" id="IPR007210">
    <property type="entry name" value="ABC_Gly_betaine_transp_sub-bd"/>
</dbReference>
<dbReference type="GO" id="GO:0015226">
    <property type="term" value="F:carnitine transmembrane transporter activity"/>
    <property type="evidence" value="ECO:0007669"/>
    <property type="project" value="TreeGrafter"/>
</dbReference>
<feature type="transmembrane region" description="Helical" evidence="9">
    <location>
        <begin position="141"/>
        <end position="168"/>
    </location>
</feature>
<evidence type="ECO:0000256" key="2">
    <source>
        <dbReference type="ARBA" id="ARBA00022448"/>
    </source>
</evidence>
<dbReference type="AlphaFoldDB" id="Q1JNQ1"/>
<feature type="transmembrane region" description="Helical" evidence="9">
    <location>
        <begin position="74"/>
        <end position="91"/>
    </location>
</feature>
<keyword evidence="6 9" id="KW-0472">Membrane</keyword>
<dbReference type="FunFam" id="1.10.3720.10:FF:000001">
    <property type="entry name" value="Glycine betaine ABC transporter, permease"/>
    <property type="match status" value="1"/>
</dbReference>
<keyword evidence="4 9" id="KW-0812">Transmembrane</keyword>
<keyword evidence="5 9" id="KW-1133">Transmembrane helix</keyword>
<dbReference type="PANTHER" id="PTHR47737:SF1">
    <property type="entry name" value="GLYCINE BETAINE_PROLINE BETAINE TRANSPORT SYSTEM PERMEASE PROTEIN PROW"/>
    <property type="match status" value="1"/>
</dbReference>
<evidence type="ECO:0000256" key="6">
    <source>
        <dbReference type="ARBA" id="ARBA00023136"/>
    </source>
</evidence>
<dbReference type="RefSeq" id="WP_011527451.1">
    <property type="nucleotide sequence ID" value="NC_008021.1"/>
</dbReference>
<evidence type="ECO:0000313" key="11">
    <source>
        <dbReference type="EMBL" id="ABF31348.1"/>
    </source>
</evidence>
<feature type="transmembrane region" description="Helical" evidence="9">
    <location>
        <begin position="221"/>
        <end position="240"/>
    </location>
</feature>
<evidence type="ECO:0000313" key="12">
    <source>
        <dbReference type="Proteomes" id="UP000002433"/>
    </source>
</evidence>
<comment type="similarity">
    <text evidence="7">In the C-terminal section; belongs to the OsmX family.</text>
</comment>
<dbReference type="SUPFAM" id="SSF161098">
    <property type="entry name" value="MetI-like"/>
    <property type="match status" value="1"/>
</dbReference>
<dbReference type="HOGENOM" id="CLU_008673_4_1_9"/>
<dbReference type="EMBL" id="CP000259">
    <property type="protein sequence ID" value="ABF31348.1"/>
    <property type="molecule type" value="Genomic_DNA"/>
</dbReference>
<dbReference type="CDD" id="cd06261">
    <property type="entry name" value="TM_PBP2"/>
    <property type="match status" value="1"/>
</dbReference>
<evidence type="ECO:0000256" key="4">
    <source>
        <dbReference type="ARBA" id="ARBA00022692"/>
    </source>
</evidence>
<comment type="similarity">
    <text evidence="9">Belongs to the binding-protein-dependent transport system permease family.</text>
</comment>
<evidence type="ECO:0000256" key="8">
    <source>
        <dbReference type="ARBA" id="ARBA00035652"/>
    </source>
</evidence>
<dbReference type="InterPro" id="IPR000515">
    <property type="entry name" value="MetI-like"/>
</dbReference>
<dbReference type="PANTHER" id="PTHR47737">
    <property type="entry name" value="GLYCINE BETAINE/PROLINE BETAINE TRANSPORT SYSTEM PERMEASE PROTEIN PROW"/>
    <property type="match status" value="1"/>
</dbReference>
<keyword evidence="3" id="KW-1003">Cell membrane</keyword>
<sequence>METILQTKLPVAQLVEQLTEWLTKTFSGLFDIMQVVGSFLMDWMTKTLLFIHPLLFIVLVTAGMFFLAKKKWPLPTFTLLGLLFIYNQGLWKQLMNTFTLVLVASLISVLIGIPLGIWMAKNATVRQIVNPILDFMQTMPAFVYLIPAVAFFGIGMVPGVFASVIFALPPTVRFTNLAIRDIPTELIEASDAFGSTGKQKLFKVELPLAKNTIMAGVNQTMMLALSMVVTGSMIGAPGLGREVLSALQHADIGSGFVSGLALVILAIVLDRMTQLFNSKPQEKAKAGKTNKWIGLAALAALAVFLIAALGRGIMTMASGMADKGETVNIAYVQWDSEVASTHVIAEVLKNEGYHVTLTPLDNAVMWQTVANGNADFSTSAWLPVTHGQQYQKYKSKLDDLGPNLKGTKLGLAVPKYMTDVNSIEDLSKQADQKITGIEPGAGIMAAAKKTLKEYHNLSSWELVAASTGAMTTSLDQAIKKKDPIVVTAWSPHWMFAKYDLKYLKDPKETFGSTENINTIARKGLKKDLPNVYKIIDKFHWTQKDMEAVMLDINKGMSPEAAAKKWVEANKSKVSSWTK</sequence>
<dbReference type="CDD" id="cd13639">
    <property type="entry name" value="PBP2_OpuAC_like"/>
    <property type="match status" value="1"/>
</dbReference>
<dbReference type="InterPro" id="IPR035906">
    <property type="entry name" value="MetI-like_sf"/>
</dbReference>
<dbReference type="KEGG" id="spk:MGAS9429_Spy0160"/>
<comment type="subcellular location">
    <subcellularLocation>
        <location evidence="9">Cell membrane</location>
        <topology evidence="9">Multi-pass membrane protein</topology>
    </subcellularLocation>
    <subcellularLocation>
        <location evidence="1">Membrane</location>
        <topology evidence="1">Multi-pass membrane protein</topology>
    </subcellularLocation>
</comment>
<accession>Q1JNQ1</accession>
<feature type="domain" description="ABC transmembrane type-1" evidence="10">
    <location>
        <begin position="94"/>
        <end position="273"/>
    </location>
</feature>
<proteinExistence type="inferred from homology"/>
<dbReference type="Gene3D" id="3.40.190.100">
    <property type="entry name" value="Glycine betaine-binding periplasmic protein, domain 2"/>
    <property type="match status" value="1"/>
</dbReference>
<evidence type="ECO:0000256" key="9">
    <source>
        <dbReference type="RuleBase" id="RU363032"/>
    </source>
</evidence>
<keyword evidence="2 9" id="KW-0813">Transport</keyword>
<evidence type="ECO:0000256" key="7">
    <source>
        <dbReference type="ARBA" id="ARBA00035642"/>
    </source>
</evidence>
<dbReference type="Proteomes" id="UP000002433">
    <property type="component" value="Chromosome"/>
</dbReference>
<name>Q1JNQ1_STRPC</name>
<protein>
    <submittedName>
        <fullName evidence="11">Glycine betaine-binding protein</fullName>
    </submittedName>
</protein>
<evidence type="ECO:0000256" key="3">
    <source>
        <dbReference type="ARBA" id="ARBA00022475"/>
    </source>
</evidence>
<gene>
    <name evidence="11" type="primary">opuABC</name>
    <name evidence="11" type="ordered locus">MGAS9429_Spy0160</name>
</gene>
<dbReference type="Gene3D" id="3.40.190.10">
    <property type="entry name" value="Periplasmic binding protein-like II"/>
    <property type="match status" value="1"/>
</dbReference>
<dbReference type="GO" id="GO:0031460">
    <property type="term" value="P:glycine betaine transport"/>
    <property type="evidence" value="ECO:0007669"/>
    <property type="project" value="TreeGrafter"/>
</dbReference>
<comment type="similarity">
    <text evidence="8">In the N-terminal section; belongs to the binding-protein-dependent transport system permease family.</text>
</comment>
<feature type="transmembrane region" description="Helical" evidence="9">
    <location>
        <begin position="252"/>
        <end position="272"/>
    </location>
</feature>
<feature type="transmembrane region" description="Helical" evidence="9">
    <location>
        <begin position="292"/>
        <end position="310"/>
    </location>
</feature>
<evidence type="ECO:0000256" key="1">
    <source>
        <dbReference type="ARBA" id="ARBA00004141"/>
    </source>
</evidence>
<dbReference type="Pfam" id="PF04069">
    <property type="entry name" value="OpuAC"/>
    <property type="match status" value="1"/>
</dbReference>
<dbReference type="PROSITE" id="PS50928">
    <property type="entry name" value="ABC_TM1"/>
    <property type="match status" value="1"/>
</dbReference>
<evidence type="ECO:0000259" key="10">
    <source>
        <dbReference type="PROSITE" id="PS50928"/>
    </source>
</evidence>